<feature type="region of interest" description="Disordered" evidence="1">
    <location>
        <begin position="111"/>
        <end position="269"/>
    </location>
</feature>
<feature type="compositionally biased region" description="Low complexity" evidence="1">
    <location>
        <begin position="132"/>
        <end position="145"/>
    </location>
</feature>
<dbReference type="AlphaFoldDB" id="A0A1M2VT70"/>
<dbReference type="EMBL" id="MNAD01000731">
    <property type="protein sequence ID" value="OJT10794.1"/>
    <property type="molecule type" value="Genomic_DNA"/>
</dbReference>
<feature type="region of interest" description="Disordered" evidence="1">
    <location>
        <begin position="39"/>
        <end position="99"/>
    </location>
</feature>
<name>A0A1M2VT70_TRAPU</name>
<feature type="compositionally biased region" description="Low complexity" evidence="1">
    <location>
        <begin position="49"/>
        <end position="59"/>
    </location>
</feature>
<feature type="compositionally biased region" description="Acidic residues" evidence="1">
    <location>
        <begin position="84"/>
        <end position="96"/>
    </location>
</feature>
<feature type="compositionally biased region" description="Basic and acidic residues" evidence="1">
    <location>
        <begin position="64"/>
        <end position="73"/>
    </location>
</feature>
<evidence type="ECO:0000256" key="1">
    <source>
        <dbReference type="SAM" id="MobiDB-lite"/>
    </source>
</evidence>
<organism evidence="2 3">
    <name type="scientific">Trametes pubescens</name>
    <name type="common">White-rot fungus</name>
    <dbReference type="NCBI Taxonomy" id="154538"/>
    <lineage>
        <taxon>Eukaryota</taxon>
        <taxon>Fungi</taxon>
        <taxon>Dikarya</taxon>
        <taxon>Basidiomycota</taxon>
        <taxon>Agaricomycotina</taxon>
        <taxon>Agaricomycetes</taxon>
        <taxon>Polyporales</taxon>
        <taxon>Polyporaceae</taxon>
        <taxon>Trametes</taxon>
    </lineage>
</organism>
<feature type="compositionally biased region" description="Low complexity" evidence="1">
    <location>
        <begin position="74"/>
        <end position="83"/>
    </location>
</feature>
<gene>
    <name evidence="2" type="ORF">TRAPUB_12663</name>
</gene>
<evidence type="ECO:0000313" key="3">
    <source>
        <dbReference type="Proteomes" id="UP000184267"/>
    </source>
</evidence>
<dbReference type="OMA" id="NHPYRYS"/>
<protein>
    <submittedName>
        <fullName evidence="2">Uncharacterized protein</fullName>
    </submittedName>
</protein>
<sequence length="328" mass="35172">MPLILRALATSGQLSLALIYQAASSLFGILRTAIQHNPAQTEGVEDAENATTTETDGGASPTDDASHPSEEQRSGSSSASSDSSDSDYDPDSDSSETEASLNEVVFETHLQDHEEQPEAAEPEQNAGEPIDSASSTRSTRPRPASVQGTSRATRRASNHPYRYSAAPFTRGTANLSEHLDNSPVRHHREFLRAGTHTPSPTPSRPVTPTLPHALSPQTNAVASGSRPAKRSRESDADDSSASEAELAEPPRTRRRRSMSRPHPECTRSECAFASGLRRLDNGFSARRAMMDEEDSWSTAAQASDTDPDPNDAVFENTKGNSDSDSDAT</sequence>
<reference evidence="2 3" key="1">
    <citation type="submission" date="2016-10" db="EMBL/GenBank/DDBJ databases">
        <title>Genome sequence of the basidiomycete white-rot fungus Trametes pubescens.</title>
        <authorList>
            <person name="Makela M.R."/>
            <person name="Granchi Z."/>
            <person name="Peng M."/>
            <person name="De Vries R.P."/>
            <person name="Grigoriev I."/>
            <person name="Riley R."/>
            <person name="Hilden K."/>
        </authorList>
    </citation>
    <scope>NUCLEOTIDE SEQUENCE [LARGE SCALE GENOMIC DNA]</scope>
    <source>
        <strain evidence="2 3">FBCC735</strain>
    </source>
</reference>
<comment type="caution">
    <text evidence="2">The sequence shown here is derived from an EMBL/GenBank/DDBJ whole genome shotgun (WGS) entry which is preliminary data.</text>
</comment>
<keyword evidence="3" id="KW-1185">Reference proteome</keyword>
<dbReference type="Proteomes" id="UP000184267">
    <property type="component" value="Unassembled WGS sequence"/>
</dbReference>
<feature type="region of interest" description="Disordered" evidence="1">
    <location>
        <begin position="284"/>
        <end position="328"/>
    </location>
</feature>
<evidence type="ECO:0000313" key="2">
    <source>
        <dbReference type="EMBL" id="OJT10794.1"/>
    </source>
</evidence>
<accession>A0A1M2VT70</accession>
<proteinExistence type="predicted"/>
<dbReference type="OrthoDB" id="10665851at2759"/>